<name>A0ACC3T3J5_LIPKO</name>
<sequence length="148" mass="16421">MCISNPTPSQTIPLLIGSLWPTPFQHSFPQPQHSPLPFARHLLLPLAKLLNFPTSIYPCQGTPFAVALVAGAPYSRVEVDLQNTLVPEAAAVVVDWLFVQVMEPWLVPTRVFPDFASLVRRFLLAISLFAELAMVDLLLPKTVLLRLP</sequence>
<accession>A0ACC3T3J5</accession>
<dbReference type="Proteomes" id="UP001433508">
    <property type="component" value="Unassembled WGS sequence"/>
</dbReference>
<reference evidence="2" key="1">
    <citation type="journal article" date="2024" name="Front. Bioeng. Biotechnol.">
        <title>Genome-scale model development and genomic sequencing of the oleaginous clade Lipomyces.</title>
        <authorList>
            <person name="Czajka J.J."/>
            <person name="Han Y."/>
            <person name="Kim J."/>
            <person name="Mondo S.J."/>
            <person name="Hofstad B.A."/>
            <person name="Robles A."/>
            <person name="Haridas S."/>
            <person name="Riley R."/>
            <person name="LaButti K."/>
            <person name="Pangilinan J."/>
            <person name="Andreopoulos W."/>
            <person name="Lipzen A."/>
            <person name="Yan J."/>
            <person name="Wang M."/>
            <person name="Ng V."/>
            <person name="Grigoriev I.V."/>
            <person name="Spatafora J.W."/>
            <person name="Magnuson J.K."/>
            <person name="Baker S.E."/>
            <person name="Pomraning K.R."/>
        </authorList>
    </citation>
    <scope>NUCLEOTIDE SEQUENCE [LARGE SCALE GENOMIC DNA]</scope>
    <source>
        <strain evidence="2">CBS 7786</strain>
    </source>
</reference>
<comment type="caution">
    <text evidence="1">The sequence shown here is derived from an EMBL/GenBank/DDBJ whole genome shotgun (WGS) entry which is preliminary data.</text>
</comment>
<gene>
    <name evidence="1" type="ORF">V1525DRAFT_425342</name>
</gene>
<proteinExistence type="predicted"/>
<organism evidence="1 2">
    <name type="scientific">Lipomyces kononenkoae</name>
    <name type="common">Yeast</name>
    <dbReference type="NCBI Taxonomy" id="34357"/>
    <lineage>
        <taxon>Eukaryota</taxon>
        <taxon>Fungi</taxon>
        <taxon>Dikarya</taxon>
        <taxon>Ascomycota</taxon>
        <taxon>Saccharomycotina</taxon>
        <taxon>Lipomycetes</taxon>
        <taxon>Lipomycetales</taxon>
        <taxon>Lipomycetaceae</taxon>
        <taxon>Lipomyces</taxon>
    </lineage>
</organism>
<evidence type="ECO:0000313" key="2">
    <source>
        <dbReference type="Proteomes" id="UP001433508"/>
    </source>
</evidence>
<dbReference type="EMBL" id="MU971355">
    <property type="protein sequence ID" value="KAK9238504.1"/>
    <property type="molecule type" value="Genomic_DNA"/>
</dbReference>
<evidence type="ECO:0000313" key="1">
    <source>
        <dbReference type="EMBL" id="KAK9238504.1"/>
    </source>
</evidence>
<protein>
    <submittedName>
        <fullName evidence="1">Uncharacterized protein</fullName>
    </submittedName>
</protein>
<keyword evidence="2" id="KW-1185">Reference proteome</keyword>